<comment type="caution">
    <text evidence="1">The sequence shown here is derived from an EMBL/GenBank/DDBJ whole genome shotgun (WGS) entry which is preliminary data.</text>
</comment>
<sequence length="146" mass="15890">MTGGVSRPEPERAVHYLAFANDYADAAGRILLINRADAARMGYFALVAHSLELALKAILIADGWDEERLMQMGHSLHRCCRAINRGSLDLAVGISASDHTTIDALDCPHAMQSFRYPGLPPQDLPAPAAAHDCLRRVLAVAAQRIY</sequence>
<name>A0A2T4I607_9SPHN</name>
<protein>
    <recommendedName>
        <fullName evidence="3">HEPN domain-containing protein</fullName>
    </recommendedName>
</protein>
<evidence type="ECO:0000313" key="1">
    <source>
        <dbReference type="EMBL" id="PTD25926.1"/>
    </source>
</evidence>
<evidence type="ECO:0008006" key="3">
    <source>
        <dbReference type="Google" id="ProtNLM"/>
    </source>
</evidence>
<evidence type="ECO:0000313" key="2">
    <source>
        <dbReference type="Proteomes" id="UP000241206"/>
    </source>
</evidence>
<dbReference type="AlphaFoldDB" id="A0A2T4I607"/>
<keyword evidence="2" id="KW-1185">Reference proteome</keyword>
<dbReference type="RefSeq" id="WP_107394155.1">
    <property type="nucleotide sequence ID" value="NZ_PHHF01000019.1"/>
</dbReference>
<reference evidence="1 2" key="1">
    <citation type="submission" date="2017-11" db="EMBL/GenBank/DDBJ databases">
        <title>Sphingomonas oleivorans sp. nov., isolated from oil-contaminated soil.</title>
        <authorList>
            <person name="Wang L."/>
            <person name="Chen L."/>
        </authorList>
    </citation>
    <scope>NUCLEOTIDE SEQUENCE [LARGE SCALE GENOMIC DNA]</scope>
    <source>
        <strain evidence="1 2">K101</strain>
    </source>
</reference>
<proteinExistence type="predicted"/>
<organism evidence="1 2">
    <name type="scientific">Edaphosphingomonas fennica</name>
    <dbReference type="NCBI Taxonomy" id="114404"/>
    <lineage>
        <taxon>Bacteria</taxon>
        <taxon>Pseudomonadati</taxon>
        <taxon>Pseudomonadota</taxon>
        <taxon>Alphaproteobacteria</taxon>
        <taxon>Sphingomonadales</taxon>
        <taxon>Rhizorhabdaceae</taxon>
        <taxon>Edaphosphingomonas</taxon>
    </lineage>
</organism>
<dbReference type="Proteomes" id="UP000241206">
    <property type="component" value="Unassembled WGS sequence"/>
</dbReference>
<dbReference type="EMBL" id="PHHF01000019">
    <property type="protein sequence ID" value="PTD25926.1"/>
    <property type="molecule type" value="Genomic_DNA"/>
</dbReference>
<accession>A0A2T4I607</accession>
<gene>
    <name evidence="1" type="ORF">CV103_04915</name>
</gene>